<feature type="chain" id="PRO_5040723934" evidence="1">
    <location>
        <begin position="21"/>
        <end position="419"/>
    </location>
</feature>
<dbReference type="PROSITE" id="PS51257">
    <property type="entry name" value="PROKAR_LIPOPROTEIN"/>
    <property type="match status" value="1"/>
</dbReference>
<dbReference type="EMBL" id="JANUAU010000004">
    <property type="protein sequence ID" value="MCS3677517.1"/>
    <property type="molecule type" value="Genomic_DNA"/>
</dbReference>
<dbReference type="Proteomes" id="UP001155027">
    <property type="component" value="Unassembled WGS sequence"/>
</dbReference>
<keyword evidence="1" id="KW-0732">Signal</keyword>
<evidence type="ECO:0000259" key="2">
    <source>
        <dbReference type="PROSITE" id="PS50213"/>
    </source>
</evidence>
<comment type="caution">
    <text evidence="3">The sequence shown here is derived from an EMBL/GenBank/DDBJ whole genome shotgun (WGS) entry which is preliminary data.</text>
</comment>
<evidence type="ECO:0000256" key="1">
    <source>
        <dbReference type="SAM" id="SignalP"/>
    </source>
</evidence>
<reference evidence="3" key="1">
    <citation type="submission" date="2022-08" db="EMBL/GenBank/DDBJ databases">
        <title>Genomic Encyclopedia of Type Strains, Phase V (KMG-V): Genome sequencing to study the core and pangenomes of soil and plant-associated prokaryotes.</title>
        <authorList>
            <person name="Whitman W."/>
        </authorList>
    </citation>
    <scope>NUCLEOTIDE SEQUENCE</scope>
    <source>
        <strain evidence="3">0</strain>
    </source>
</reference>
<name>A0A9X2PY24_9BACT</name>
<evidence type="ECO:0000313" key="4">
    <source>
        <dbReference type="Proteomes" id="UP001155027"/>
    </source>
</evidence>
<dbReference type="Pfam" id="PF23951">
    <property type="entry name" value="DUF7282"/>
    <property type="match status" value="1"/>
</dbReference>
<dbReference type="Gene3D" id="2.30.180.10">
    <property type="entry name" value="FAS1 domain"/>
    <property type="match status" value="1"/>
</dbReference>
<gene>
    <name evidence="3" type="ORF">GGP71_001440</name>
</gene>
<protein>
    <submittedName>
        <fullName evidence="3">Surface protein with fasciclin (FAS1) repeats</fullName>
    </submittedName>
</protein>
<feature type="signal peptide" evidence="1">
    <location>
        <begin position="1"/>
        <end position="20"/>
    </location>
</feature>
<dbReference type="InterPro" id="IPR055706">
    <property type="entry name" value="Slg1/2_DUF7282"/>
</dbReference>
<feature type="domain" description="FAS1" evidence="2">
    <location>
        <begin position="154"/>
        <end position="290"/>
    </location>
</feature>
<dbReference type="PROSITE" id="PS50213">
    <property type="entry name" value="FAS1"/>
    <property type="match status" value="1"/>
</dbReference>
<dbReference type="AlphaFoldDB" id="A0A9X2PY24"/>
<proteinExistence type="predicted"/>
<dbReference type="InterPro" id="IPR036378">
    <property type="entry name" value="FAS1_dom_sf"/>
</dbReference>
<dbReference type="InterPro" id="IPR050904">
    <property type="entry name" value="Adhesion/Biosynth-related"/>
</dbReference>
<dbReference type="Pfam" id="PF02469">
    <property type="entry name" value="Fasciclin"/>
    <property type="match status" value="1"/>
</dbReference>
<dbReference type="GO" id="GO:0005615">
    <property type="term" value="C:extracellular space"/>
    <property type="evidence" value="ECO:0007669"/>
    <property type="project" value="TreeGrafter"/>
</dbReference>
<organism evidence="3 4">
    <name type="scientific">Salinibacter ruber</name>
    <dbReference type="NCBI Taxonomy" id="146919"/>
    <lineage>
        <taxon>Bacteria</taxon>
        <taxon>Pseudomonadati</taxon>
        <taxon>Rhodothermota</taxon>
        <taxon>Rhodothermia</taxon>
        <taxon>Rhodothermales</taxon>
        <taxon>Salinibacteraceae</taxon>
        <taxon>Salinibacter</taxon>
    </lineage>
</organism>
<dbReference type="SMART" id="SM00554">
    <property type="entry name" value="FAS1"/>
    <property type="match status" value="1"/>
</dbReference>
<dbReference type="RefSeq" id="WP_259079992.1">
    <property type="nucleotide sequence ID" value="NZ_JANUAU010000004.1"/>
</dbReference>
<dbReference type="PANTHER" id="PTHR10900">
    <property type="entry name" value="PERIOSTIN-RELATED"/>
    <property type="match status" value="1"/>
</dbReference>
<dbReference type="PANTHER" id="PTHR10900:SF77">
    <property type="entry name" value="FI19380P1"/>
    <property type="match status" value="1"/>
</dbReference>
<dbReference type="InterPro" id="IPR000782">
    <property type="entry name" value="FAS1_domain"/>
</dbReference>
<dbReference type="SUPFAM" id="SSF82153">
    <property type="entry name" value="FAS1 domain"/>
    <property type="match status" value="1"/>
</dbReference>
<accession>A0A9X2PY24</accession>
<evidence type="ECO:0000313" key="3">
    <source>
        <dbReference type="EMBL" id="MCS3677517.1"/>
    </source>
</evidence>
<sequence>MTISWKVLSLLLVGALVVLAGCDQTEQNIQPDYGDRYIISLGNSVVGDASGVDINDSTATVTAPDTVSYFVQGFTTEKNYTWTLNGEELPVEERSESSYVRSRRDGEFVTIVFSQDDPFANVNPGGSATNTLRVNSPDDNINAEEIEIATEAPSFGDQVVRLGSLGYSALVDLASASGVASVLTDGSTYTLFAPTDAVLGGLETAPTQATDPDEPAFSSVLGDILRYHALAADVASGDISDGQTAPTLLGNQRVSFSTTNGVSINDGQASVVNPDVPATGGAIHGIDGVLLPSTASVDFTDRETEALAAGDMVTVDGTYIGDQGGYIVLHDSTSLANGNVIGSIVGHSEYIAPNSIANEVTVPLDAPISDTTTIGAMAHQDDNGNETYDFETSGGTQDAPYTLEGNAVIDYGVLDVSAE</sequence>